<evidence type="ECO:0000259" key="6">
    <source>
        <dbReference type="PROSITE" id="PS51480"/>
    </source>
</evidence>
<dbReference type="GO" id="GO:0005829">
    <property type="term" value="C:cytosol"/>
    <property type="evidence" value="ECO:0007669"/>
    <property type="project" value="TreeGrafter"/>
</dbReference>
<evidence type="ECO:0000256" key="5">
    <source>
        <dbReference type="SAM" id="MobiDB-lite"/>
    </source>
</evidence>
<feature type="compositionally biased region" description="Low complexity" evidence="5">
    <location>
        <begin position="345"/>
        <end position="358"/>
    </location>
</feature>
<dbReference type="InterPro" id="IPR036117">
    <property type="entry name" value="DhaL_dom_sf"/>
</dbReference>
<dbReference type="FunFam" id="3.40.50.10440:FF:000001">
    <property type="entry name" value="Dihydroxyacetone kinase, DhaK subunit"/>
    <property type="match status" value="1"/>
</dbReference>
<dbReference type="Proteomes" id="UP000236732">
    <property type="component" value="Unassembled WGS sequence"/>
</dbReference>
<evidence type="ECO:0000256" key="1">
    <source>
        <dbReference type="ARBA" id="ARBA00022679"/>
    </source>
</evidence>
<dbReference type="PANTHER" id="PTHR28629:SF4">
    <property type="entry name" value="TRIOKINASE_FMN CYCLASE"/>
    <property type="match status" value="1"/>
</dbReference>
<evidence type="ECO:0000256" key="4">
    <source>
        <dbReference type="ARBA" id="ARBA00022840"/>
    </source>
</evidence>
<feature type="domain" description="DhaK" evidence="7">
    <location>
        <begin position="9"/>
        <end position="330"/>
    </location>
</feature>
<dbReference type="InterPro" id="IPR050861">
    <property type="entry name" value="Dihydroxyacetone_Kinase"/>
</dbReference>
<dbReference type="EMBL" id="FNVT01000019">
    <property type="protein sequence ID" value="SEH01258.1"/>
    <property type="molecule type" value="Genomic_DNA"/>
</dbReference>
<keyword evidence="2" id="KW-0547">Nucleotide-binding</keyword>
<name>A0A1H6ETT2_9ACTN</name>
<dbReference type="InterPro" id="IPR004006">
    <property type="entry name" value="DhaK_dom"/>
</dbReference>
<dbReference type="Gene3D" id="1.25.40.340">
    <property type="match status" value="1"/>
</dbReference>
<evidence type="ECO:0000256" key="3">
    <source>
        <dbReference type="ARBA" id="ARBA00022777"/>
    </source>
</evidence>
<dbReference type="Pfam" id="PF02733">
    <property type="entry name" value="Dak1"/>
    <property type="match status" value="1"/>
</dbReference>
<organism evidence="8 9">
    <name type="scientific">Nonomuraea solani</name>
    <dbReference type="NCBI Taxonomy" id="1144553"/>
    <lineage>
        <taxon>Bacteria</taxon>
        <taxon>Bacillati</taxon>
        <taxon>Actinomycetota</taxon>
        <taxon>Actinomycetes</taxon>
        <taxon>Streptosporangiales</taxon>
        <taxon>Streptosporangiaceae</taxon>
        <taxon>Nonomuraea</taxon>
    </lineage>
</organism>
<gene>
    <name evidence="8" type="ORF">SAMN05444920_119188</name>
</gene>
<sequence length="554" mass="56966">MRVSHLFVPKGDAVAPALRGFARAHAELVELRENPAHLVARERDPRRVAGLVSGGGSGHEPLHAGFLGRGMLDAVAPGQVFASPHNGQVLEASRAAAGPEGVLHIVKNYTGDRINFGIAAERLRHEGIEVCRVLIDDDLATDDAESATGRRGTGATVVVEKLLGAAADEGRGLAELAGLGAAVAAASRSLAVASRAQTSPHTGDPAFELGADELEYGVGIHGERAATTIGRPPLAELLPRMVDELLAGLPPGPDDLLVLVNGLGATTQLELYGIFEQVADDLEGRGLRVCESLVGTFVPALDMAGFSLTLTRLHEGWREWWHAPARTPAFPDRPAISQETATSRPAAPGSPAQAAAVAGAAPEAPVLRRYAEAVDAAHGELTRLDQASGDGDFGDNLRSGLRRVIAELDSGGSSGDGFDVAGRVFLDEVGGTSGPLFGLLFTELAGRGDGDQQVRWARGAAAGLAAIQRVGEAEVGDRTLVDALAPAVAELERGTGFAAAARAAAEGAQGTAGLRARRGRASYVGDRARGLPDPGAVGVALLFQALAGTDGPQP</sequence>
<dbReference type="GO" id="GO:0019563">
    <property type="term" value="P:glycerol catabolic process"/>
    <property type="evidence" value="ECO:0007669"/>
    <property type="project" value="TreeGrafter"/>
</dbReference>
<keyword evidence="1" id="KW-0808">Transferase</keyword>
<proteinExistence type="predicted"/>
<dbReference type="SUPFAM" id="SSF101473">
    <property type="entry name" value="DhaL-like"/>
    <property type="match status" value="1"/>
</dbReference>
<protein>
    <submittedName>
        <fullName evidence="8">Dihydroxyacetone kinase</fullName>
    </submittedName>
</protein>
<feature type="region of interest" description="Disordered" evidence="5">
    <location>
        <begin position="338"/>
        <end position="358"/>
    </location>
</feature>
<feature type="domain" description="DhaL" evidence="6">
    <location>
        <begin position="361"/>
        <end position="548"/>
    </location>
</feature>
<dbReference type="InterPro" id="IPR004007">
    <property type="entry name" value="DhaL_dom"/>
</dbReference>
<dbReference type="PROSITE" id="PS51481">
    <property type="entry name" value="DHAK"/>
    <property type="match status" value="1"/>
</dbReference>
<evidence type="ECO:0000259" key="7">
    <source>
        <dbReference type="PROSITE" id="PS51481"/>
    </source>
</evidence>
<accession>A0A1H6ETT2</accession>
<dbReference type="Gene3D" id="3.40.50.10440">
    <property type="entry name" value="Dihydroxyacetone kinase, domain 1"/>
    <property type="match status" value="1"/>
</dbReference>
<dbReference type="NCBIfam" id="NF011049">
    <property type="entry name" value="PRK14479.1"/>
    <property type="match status" value="1"/>
</dbReference>
<evidence type="ECO:0000313" key="9">
    <source>
        <dbReference type="Proteomes" id="UP000236732"/>
    </source>
</evidence>
<evidence type="ECO:0000313" key="8">
    <source>
        <dbReference type="EMBL" id="SEH01258.1"/>
    </source>
</evidence>
<dbReference type="SUPFAM" id="SSF82549">
    <property type="entry name" value="DAK1/DegV-like"/>
    <property type="match status" value="1"/>
</dbReference>
<dbReference type="PANTHER" id="PTHR28629">
    <property type="entry name" value="TRIOKINASE/FMN CYCLASE"/>
    <property type="match status" value="1"/>
</dbReference>
<dbReference type="AlphaFoldDB" id="A0A1H6ETT2"/>
<reference evidence="8 9" key="1">
    <citation type="submission" date="2016-10" db="EMBL/GenBank/DDBJ databases">
        <authorList>
            <person name="de Groot N.N."/>
        </authorList>
    </citation>
    <scope>NUCLEOTIDE SEQUENCE [LARGE SCALE GENOMIC DNA]</scope>
    <source>
        <strain evidence="8 9">CGMCC 4.7037</strain>
    </source>
</reference>
<keyword evidence="3 8" id="KW-0418">Kinase</keyword>
<dbReference type="Pfam" id="PF02734">
    <property type="entry name" value="Dak2"/>
    <property type="match status" value="1"/>
</dbReference>
<dbReference type="GO" id="GO:0004371">
    <property type="term" value="F:glycerone kinase activity"/>
    <property type="evidence" value="ECO:0007669"/>
    <property type="project" value="InterPro"/>
</dbReference>
<dbReference type="PROSITE" id="PS51480">
    <property type="entry name" value="DHAL"/>
    <property type="match status" value="1"/>
</dbReference>
<dbReference type="FunFam" id="1.25.40.340:FF:000002">
    <property type="entry name" value="Dihydroxyacetone kinase, L subunit"/>
    <property type="match status" value="1"/>
</dbReference>
<dbReference type="SMART" id="SM01120">
    <property type="entry name" value="Dak2"/>
    <property type="match status" value="1"/>
</dbReference>
<keyword evidence="4" id="KW-0067">ATP-binding</keyword>
<dbReference type="GO" id="GO:0005524">
    <property type="term" value="F:ATP binding"/>
    <property type="evidence" value="ECO:0007669"/>
    <property type="project" value="UniProtKB-KW"/>
</dbReference>
<dbReference type="Gene3D" id="3.30.1180.20">
    <property type="entry name" value="Dihydroxyacetone kinase, domain 2"/>
    <property type="match status" value="1"/>
</dbReference>
<evidence type="ECO:0000256" key="2">
    <source>
        <dbReference type="ARBA" id="ARBA00022741"/>
    </source>
</evidence>
<keyword evidence="9" id="KW-1185">Reference proteome</keyword>